<protein>
    <recommendedName>
        <fullName evidence="3">Nucleotidyltransferase family protein</fullName>
    </recommendedName>
</protein>
<sequence length="362" mass="40822">MAALHPTRLVAACLSLGDSPDPILDATITSTDCDWPRIFWSAGNHLVTPSLAGALTRKGLFDRLPTEVQDYLVGLQALNRERNQALYQALSAVVARLNDADIEPLLLKGAIALLTGQYPGASDRVLGDLDLLVPGDRLDEASALAQTIGYRKAELPMVFPGDQDRMQHAVPLLHPTLPVTLEIHRRMLNNPEDNSRLESGLKARRLMLEGVGRVQVPDTGTRILHNFLHAQIQDQQRRRRVLNLRQLYEFAALAKQHADTLDWPSIMNRLRGGHRQAFAEYLGQAESWLGLPYPRTAMRAPSTPRELWLIEQVERHDVLRRAFAVYSEALRMPRRLARLPLRLVHTPGWFPAKFRALRQTRS</sequence>
<dbReference type="STRING" id="768671.ThimaDRAFT_4876"/>
<dbReference type="Pfam" id="PF14907">
    <property type="entry name" value="NTP_transf_5"/>
    <property type="match status" value="1"/>
</dbReference>
<dbReference type="AlphaFoldDB" id="F9UIX3"/>
<dbReference type="RefSeq" id="WP_007195742.1">
    <property type="nucleotide sequence ID" value="NZ_AFWV01000037.1"/>
</dbReference>
<evidence type="ECO:0008006" key="3">
    <source>
        <dbReference type="Google" id="ProtNLM"/>
    </source>
</evidence>
<keyword evidence="2" id="KW-1185">Reference proteome</keyword>
<name>F9UIX3_9GAMM</name>
<organism evidence="1 2">
    <name type="scientific">Thiocapsa marina 5811</name>
    <dbReference type="NCBI Taxonomy" id="768671"/>
    <lineage>
        <taxon>Bacteria</taxon>
        <taxon>Pseudomonadati</taxon>
        <taxon>Pseudomonadota</taxon>
        <taxon>Gammaproteobacteria</taxon>
        <taxon>Chromatiales</taxon>
        <taxon>Chromatiaceae</taxon>
        <taxon>Thiocapsa</taxon>
    </lineage>
</organism>
<dbReference type="eggNOG" id="ENOG5032ZWN">
    <property type="taxonomic scope" value="Bacteria"/>
</dbReference>
<dbReference type="EMBL" id="AFWV01000037">
    <property type="protein sequence ID" value="EGV15851.1"/>
    <property type="molecule type" value="Genomic_DNA"/>
</dbReference>
<dbReference type="InterPro" id="IPR039498">
    <property type="entry name" value="NTP_transf_5"/>
</dbReference>
<evidence type="ECO:0000313" key="2">
    <source>
        <dbReference type="Proteomes" id="UP000005459"/>
    </source>
</evidence>
<accession>F9UIX3</accession>
<dbReference type="OrthoDB" id="5761957at2"/>
<gene>
    <name evidence="1" type="ORF">ThimaDRAFT_4876</name>
</gene>
<reference evidence="1 2" key="1">
    <citation type="submission" date="2011-06" db="EMBL/GenBank/DDBJ databases">
        <title>The draft genome of Thiocapsa marina 5811.</title>
        <authorList>
            <consortium name="US DOE Joint Genome Institute (JGI-PGF)"/>
            <person name="Lucas S."/>
            <person name="Han J."/>
            <person name="Cheng J.-F."/>
            <person name="Goodwin L."/>
            <person name="Pitluck S."/>
            <person name="Peters L."/>
            <person name="Land M.L."/>
            <person name="Hauser L."/>
            <person name="Vogl K."/>
            <person name="Liu Z."/>
            <person name="Imhoff J."/>
            <person name="Thiel V."/>
            <person name="Frigaard N.-U."/>
            <person name="Bryant D."/>
            <person name="Woyke T.J."/>
        </authorList>
    </citation>
    <scope>NUCLEOTIDE SEQUENCE [LARGE SCALE GENOMIC DNA]</scope>
    <source>
        <strain evidence="1 2">5811</strain>
    </source>
</reference>
<proteinExistence type="predicted"/>
<dbReference type="Proteomes" id="UP000005459">
    <property type="component" value="Unassembled WGS sequence"/>
</dbReference>
<evidence type="ECO:0000313" key="1">
    <source>
        <dbReference type="EMBL" id="EGV15851.1"/>
    </source>
</evidence>